<accession>A0A8E6B6L7</accession>
<organism evidence="1 2">
    <name type="scientific">Telmatocola sphagniphila</name>
    <dbReference type="NCBI Taxonomy" id="1123043"/>
    <lineage>
        <taxon>Bacteria</taxon>
        <taxon>Pseudomonadati</taxon>
        <taxon>Planctomycetota</taxon>
        <taxon>Planctomycetia</taxon>
        <taxon>Gemmatales</taxon>
        <taxon>Gemmataceae</taxon>
    </lineage>
</organism>
<dbReference type="RefSeq" id="WP_213497178.1">
    <property type="nucleotide sequence ID" value="NZ_CP074694.1"/>
</dbReference>
<gene>
    <name evidence="1" type="ORF">KIH39_26430</name>
</gene>
<evidence type="ECO:0000313" key="1">
    <source>
        <dbReference type="EMBL" id="QVL32327.1"/>
    </source>
</evidence>
<dbReference type="EMBL" id="CP074694">
    <property type="protein sequence ID" value="QVL32327.1"/>
    <property type="molecule type" value="Genomic_DNA"/>
</dbReference>
<proteinExistence type="predicted"/>
<dbReference type="AlphaFoldDB" id="A0A8E6B6L7"/>
<reference evidence="1" key="1">
    <citation type="submission" date="2021-05" db="EMBL/GenBank/DDBJ databases">
        <title>Complete genome sequence of the cellulolytic planctomycete Telmatocola sphagniphila SP2T and characterization of the first cellulase from planctomycetes.</title>
        <authorList>
            <person name="Rakitin A.L."/>
            <person name="Beletsky A.V."/>
            <person name="Naumoff D.G."/>
            <person name="Kulichevskaya I.S."/>
            <person name="Mardanov A.V."/>
            <person name="Ravin N.V."/>
            <person name="Dedysh S.N."/>
        </authorList>
    </citation>
    <scope>NUCLEOTIDE SEQUENCE</scope>
    <source>
        <strain evidence="1">SP2T</strain>
    </source>
</reference>
<dbReference type="Proteomes" id="UP000676194">
    <property type="component" value="Chromosome"/>
</dbReference>
<name>A0A8E6B6L7_9BACT</name>
<evidence type="ECO:0000313" key="2">
    <source>
        <dbReference type="Proteomes" id="UP000676194"/>
    </source>
</evidence>
<dbReference type="KEGG" id="tsph:KIH39_26430"/>
<sequence length="68" mass="7926">MTRLPPPDICWYEFLLNPFDGKGRLTLGEKIVCVNAVIQYDREQDMIDRLLDELCGPVTKDRTLTERN</sequence>
<keyword evidence="2" id="KW-1185">Reference proteome</keyword>
<protein>
    <submittedName>
        <fullName evidence="1">Uncharacterized protein</fullName>
    </submittedName>
</protein>